<dbReference type="AlphaFoldDB" id="E9HL69"/>
<dbReference type="KEGG" id="dpx:DAPPUDRAFT_115388"/>
<sequence>MKARSAWEKVPLNKKVDIFFKAGDLVSTKYRSQLNASTMLGQGKTVFQAEIDAAWELADFLRFLAEFAQRLFDIEGWKDLSPLFLHSISQPLEETLHMPLRLWYSSTIFYLRIYGLFRLMGESGIPPGVVNFLPAEGPTFGRAINNSTHLSAINFTGSVLTVHWLRKQVGENVDRFRNLPRLHVVNSTLRGAFEYSGQKFSATSRLYVPSSSWKQIKEGLIEGMKQMKIGPVTDFDSFTSSVIDSRAYDRITSYIKHAEQSPDLQIIAGGQRNKSVGYFIHPTLVGTKNPRDRIMVGEIFGPVLTAFVYDDRALQETLDLIDSSTSFALTGAVFAEDREFLVQAAERLKMSCGNFYINDKSTGAVVGQQPFGGGLLSGTNDKAGSPHYLLRWTSPQSIKQYFNHFFFFRLIPVLFQVYFV</sequence>
<dbReference type="GO" id="GO:0010133">
    <property type="term" value="P:L-proline catabolic process to L-glutamate"/>
    <property type="evidence" value="ECO:0000318"/>
    <property type="project" value="GO_Central"/>
</dbReference>
<reference evidence="4 5" key="1">
    <citation type="journal article" date="2011" name="Science">
        <title>The ecoresponsive genome of Daphnia pulex.</title>
        <authorList>
            <person name="Colbourne J.K."/>
            <person name="Pfrender M.E."/>
            <person name="Gilbert D."/>
            <person name="Thomas W.K."/>
            <person name="Tucker A."/>
            <person name="Oakley T.H."/>
            <person name="Tokishita S."/>
            <person name="Aerts A."/>
            <person name="Arnold G.J."/>
            <person name="Basu M.K."/>
            <person name="Bauer D.J."/>
            <person name="Caceres C.E."/>
            <person name="Carmel L."/>
            <person name="Casola C."/>
            <person name="Choi J.H."/>
            <person name="Detter J.C."/>
            <person name="Dong Q."/>
            <person name="Dusheyko S."/>
            <person name="Eads B.D."/>
            <person name="Frohlich T."/>
            <person name="Geiler-Samerotte K.A."/>
            <person name="Gerlach D."/>
            <person name="Hatcher P."/>
            <person name="Jogdeo S."/>
            <person name="Krijgsveld J."/>
            <person name="Kriventseva E.V."/>
            <person name="Kultz D."/>
            <person name="Laforsch C."/>
            <person name="Lindquist E."/>
            <person name="Lopez J."/>
            <person name="Manak J.R."/>
            <person name="Muller J."/>
            <person name="Pangilinan J."/>
            <person name="Patwardhan R.P."/>
            <person name="Pitluck S."/>
            <person name="Pritham E.J."/>
            <person name="Rechtsteiner A."/>
            <person name="Rho M."/>
            <person name="Rogozin I.B."/>
            <person name="Sakarya O."/>
            <person name="Salamov A."/>
            <person name="Schaack S."/>
            <person name="Shapiro H."/>
            <person name="Shiga Y."/>
            <person name="Skalitzky C."/>
            <person name="Smith Z."/>
            <person name="Souvorov A."/>
            <person name="Sung W."/>
            <person name="Tang Z."/>
            <person name="Tsuchiya D."/>
            <person name="Tu H."/>
            <person name="Vos H."/>
            <person name="Wang M."/>
            <person name="Wolf Y.I."/>
            <person name="Yamagata H."/>
            <person name="Yamada T."/>
            <person name="Ye Y."/>
            <person name="Shaw J.R."/>
            <person name="Andrews J."/>
            <person name="Crease T.J."/>
            <person name="Tang H."/>
            <person name="Lucas S.M."/>
            <person name="Robertson H.M."/>
            <person name="Bork P."/>
            <person name="Koonin E.V."/>
            <person name="Zdobnov E.M."/>
            <person name="Grigoriev I.V."/>
            <person name="Lynch M."/>
            <person name="Boore J.L."/>
        </authorList>
    </citation>
    <scope>NUCLEOTIDE SEQUENCE [LARGE SCALE GENOMIC DNA]</scope>
</reference>
<dbReference type="STRING" id="6669.E9HL69"/>
<organism evidence="4 5">
    <name type="scientific">Daphnia pulex</name>
    <name type="common">Water flea</name>
    <dbReference type="NCBI Taxonomy" id="6669"/>
    <lineage>
        <taxon>Eukaryota</taxon>
        <taxon>Metazoa</taxon>
        <taxon>Ecdysozoa</taxon>
        <taxon>Arthropoda</taxon>
        <taxon>Crustacea</taxon>
        <taxon>Branchiopoda</taxon>
        <taxon>Diplostraca</taxon>
        <taxon>Cladocera</taxon>
        <taxon>Anomopoda</taxon>
        <taxon>Daphniidae</taxon>
        <taxon>Daphnia</taxon>
    </lineage>
</organism>
<keyword evidence="5" id="KW-1185">Reference proteome</keyword>
<dbReference type="eggNOG" id="KOG2455">
    <property type="taxonomic scope" value="Eukaryota"/>
</dbReference>
<dbReference type="InterPro" id="IPR016163">
    <property type="entry name" value="Ald_DH_C"/>
</dbReference>
<dbReference type="Gene3D" id="3.40.605.10">
    <property type="entry name" value="Aldehyde Dehydrogenase, Chain A, domain 1"/>
    <property type="match status" value="2"/>
</dbReference>
<dbReference type="InterPro" id="IPR016161">
    <property type="entry name" value="Ald_DH/histidinol_DH"/>
</dbReference>
<proteinExistence type="predicted"/>
<keyword evidence="2" id="KW-0520">NAD</keyword>
<evidence type="ECO:0000313" key="4">
    <source>
        <dbReference type="EMBL" id="EFX67506.1"/>
    </source>
</evidence>
<evidence type="ECO:0000313" key="5">
    <source>
        <dbReference type="Proteomes" id="UP000000305"/>
    </source>
</evidence>
<evidence type="ECO:0000256" key="1">
    <source>
        <dbReference type="ARBA" id="ARBA00023002"/>
    </source>
</evidence>
<dbReference type="InterPro" id="IPR015590">
    <property type="entry name" value="Aldehyde_DH_dom"/>
</dbReference>
<evidence type="ECO:0000256" key="2">
    <source>
        <dbReference type="ARBA" id="ARBA00023027"/>
    </source>
</evidence>
<dbReference type="EMBL" id="GL732676">
    <property type="protein sequence ID" value="EFX67506.1"/>
    <property type="molecule type" value="Genomic_DNA"/>
</dbReference>
<dbReference type="PANTHER" id="PTHR42862:SF1">
    <property type="entry name" value="DELTA-1-PYRROLINE-5-CARBOXYLATE DEHYDROGENASE 2, ISOFORM A-RELATED"/>
    <property type="match status" value="1"/>
</dbReference>
<feature type="domain" description="Aldehyde dehydrogenase" evidence="3">
    <location>
        <begin position="115"/>
        <end position="175"/>
    </location>
</feature>
<keyword evidence="1" id="KW-0560">Oxidoreductase</keyword>
<dbReference type="Proteomes" id="UP000000305">
    <property type="component" value="Unassembled WGS sequence"/>
</dbReference>
<protein>
    <recommendedName>
        <fullName evidence="3">Aldehyde dehydrogenase domain-containing protein</fullName>
    </recommendedName>
</protein>
<dbReference type="Pfam" id="PF00171">
    <property type="entry name" value="Aldedh"/>
    <property type="match status" value="2"/>
</dbReference>
<dbReference type="PhylomeDB" id="E9HL69"/>
<dbReference type="HOGENOM" id="CLU_005391_4_0_1"/>
<evidence type="ECO:0000259" key="3">
    <source>
        <dbReference type="Pfam" id="PF00171"/>
    </source>
</evidence>
<dbReference type="InterPro" id="IPR050485">
    <property type="entry name" value="Proline_metab_enzyme"/>
</dbReference>
<dbReference type="FunFam" id="3.40.309.10:FF:000088">
    <property type="entry name" value="Uncharacterized protein"/>
    <property type="match status" value="1"/>
</dbReference>
<feature type="domain" description="Aldehyde dehydrogenase" evidence="3">
    <location>
        <begin position="184"/>
        <end position="397"/>
    </location>
</feature>
<dbReference type="Gene3D" id="3.40.309.10">
    <property type="entry name" value="Aldehyde Dehydrogenase, Chain A, domain 2"/>
    <property type="match status" value="1"/>
</dbReference>
<gene>
    <name evidence="4" type="ORF">DAPPUDRAFT_115388</name>
</gene>
<dbReference type="OrthoDB" id="6697627at2759"/>
<dbReference type="SUPFAM" id="SSF53720">
    <property type="entry name" value="ALDH-like"/>
    <property type="match status" value="1"/>
</dbReference>
<dbReference type="InParanoid" id="E9HL69"/>
<dbReference type="PANTHER" id="PTHR42862">
    <property type="entry name" value="DELTA-1-PYRROLINE-5-CARBOXYLATE DEHYDROGENASE 1, ISOFORM A-RELATED"/>
    <property type="match status" value="1"/>
</dbReference>
<dbReference type="InterPro" id="IPR016162">
    <property type="entry name" value="Ald_DH_N"/>
</dbReference>
<name>E9HL69_DAPPU</name>
<accession>E9HL69</accession>
<dbReference type="GO" id="GO:0005759">
    <property type="term" value="C:mitochondrial matrix"/>
    <property type="evidence" value="ECO:0000318"/>
    <property type="project" value="GO_Central"/>
</dbReference>
<dbReference type="GO" id="GO:0003842">
    <property type="term" value="F:L-glutamate gamma-semialdehyde dehydrogenase activity"/>
    <property type="evidence" value="ECO:0000318"/>
    <property type="project" value="GO_Central"/>
</dbReference>